<dbReference type="GO" id="GO:0009501">
    <property type="term" value="C:amyloplast"/>
    <property type="evidence" value="ECO:0007669"/>
    <property type="project" value="UniProtKB-SubCell"/>
</dbReference>
<dbReference type="Pfam" id="PF08323">
    <property type="entry name" value="Glyco_transf_5"/>
    <property type="match status" value="1"/>
</dbReference>
<reference evidence="8" key="1">
    <citation type="submission" date="2020-01" db="EMBL/GenBank/DDBJ databases">
        <title>Genome sequence of Kobresia littledalei, the first chromosome-level genome in the family Cyperaceae.</title>
        <authorList>
            <person name="Qu G."/>
        </authorList>
    </citation>
    <scope>NUCLEOTIDE SEQUENCE</scope>
    <source>
        <strain evidence="8">C.B.Clarke</strain>
        <tissue evidence="8">Leaf</tissue>
    </source>
</reference>
<dbReference type="GO" id="GO:0019252">
    <property type="term" value="P:starch biosynthetic process"/>
    <property type="evidence" value="ECO:0007669"/>
    <property type="project" value="UniProtKB-UniPathway"/>
</dbReference>
<accession>A0A833VG51</accession>
<dbReference type="PANTHER" id="PTHR45825:SF11">
    <property type="entry name" value="ALPHA AMYLASE DOMAIN-CONTAINING PROTEIN"/>
    <property type="match status" value="1"/>
</dbReference>
<keyword evidence="6" id="KW-0035">Amyloplast</keyword>
<evidence type="ECO:0000256" key="3">
    <source>
        <dbReference type="ARBA" id="ARBA00022676"/>
    </source>
</evidence>
<evidence type="ECO:0000256" key="6">
    <source>
        <dbReference type="ARBA" id="ARBA00023234"/>
    </source>
</evidence>
<dbReference type="AlphaFoldDB" id="A0A833VG51"/>
<dbReference type="Gene3D" id="3.40.50.2000">
    <property type="entry name" value="Glycogen Phosphorylase B"/>
    <property type="match status" value="1"/>
</dbReference>
<evidence type="ECO:0000256" key="1">
    <source>
        <dbReference type="ARBA" id="ARBA00004602"/>
    </source>
</evidence>
<dbReference type="GO" id="GO:0009507">
    <property type="term" value="C:chloroplast"/>
    <property type="evidence" value="ECO:0007669"/>
    <property type="project" value="TreeGrafter"/>
</dbReference>
<evidence type="ECO:0000256" key="4">
    <source>
        <dbReference type="ARBA" id="ARBA00022679"/>
    </source>
</evidence>
<evidence type="ECO:0000259" key="7">
    <source>
        <dbReference type="Pfam" id="PF08323"/>
    </source>
</evidence>
<comment type="subcellular location">
    <subcellularLocation>
        <location evidence="1">Plastid</location>
        <location evidence="1">Amyloplast</location>
    </subcellularLocation>
</comment>
<keyword evidence="9" id="KW-1185">Reference proteome</keyword>
<sequence>MQDTEEILYCALKQWSYSVVTKEDERCQEEEINTHGFFSISVVFHLGQGVEPATTYENLGLPPDWYGALEWVFPHWARKHALDKGEAVNILKGAIVTADRIITVSQFY</sequence>
<protein>
    <submittedName>
        <fullName evidence="8">Starch synthase I</fullName>
    </submittedName>
</protein>
<dbReference type="PANTHER" id="PTHR45825">
    <property type="entry name" value="GRANULE-BOUND STARCH SYNTHASE 1, CHLOROPLASTIC/AMYLOPLASTIC"/>
    <property type="match status" value="1"/>
</dbReference>
<dbReference type="UniPathway" id="UPA00152"/>
<keyword evidence="3" id="KW-0328">Glycosyltransferase</keyword>
<dbReference type="EMBL" id="SWLB01000006">
    <property type="protein sequence ID" value="KAF3337421.1"/>
    <property type="molecule type" value="Genomic_DNA"/>
</dbReference>
<evidence type="ECO:0000256" key="5">
    <source>
        <dbReference type="ARBA" id="ARBA00022922"/>
    </source>
</evidence>
<evidence type="ECO:0000256" key="2">
    <source>
        <dbReference type="ARBA" id="ARBA00004727"/>
    </source>
</evidence>
<dbReference type="OrthoDB" id="512920at2759"/>
<organism evidence="8 9">
    <name type="scientific">Carex littledalei</name>
    <dbReference type="NCBI Taxonomy" id="544730"/>
    <lineage>
        <taxon>Eukaryota</taxon>
        <taxon>Viridiplantae</taxon>
        <taxon>Streptophyta</taxon>
        <taxon>Embryophyta</taxon>
        <taxon>Tracheophyta</taxon>
        <taxon>Spermatophyta</taxon>
        <taxon>Magnoliopsida</taxon>
        <taxon>Liliopsida</taxon>
        <taxon>Poales</taxon>
        <taxon>Cyperaceae</taxon>
        <taxon>Cyperoideae</taxon>
        <taxon>Cariceae</taxon>
        <taxon>Carex</taxon>
        <taxon>Carex subgen. Euthyceras</taxon>
    </lineage>
</organism>
<keyword evidence="4" id="KW-0808">Transferase</keyword>
<dbReference type="GO" id="GO:0016757">
    <property type="term" value="F:glycosyltransferase activity"/>
    <property type="evidence" value="ECO:0007669"/>
    <property type="project" value="UniProtKB-KW"/>
</dbReference>
<gene>
    <name evidence="8" type="ORF">FCM35_KLT18008</name>
</gene>
<comment type="caution">
    <text evidence="8">The sequence shown here is derived from an EMBL/GenBank/DDBJ whole genome shotgun (WGS) entry which is preliminary data.</text>
</comment>
<feature type="domain" description="Starch synthase catalytic" evidence="7">
    <location>
        <begin position="48"/>
        <end position="108"/>
    </location>
</feature>
<evidence type="ECO:0000313" key="8">
    <source>
        <dbReference type="EMBL" id="KAF3337421.1"/>
    </source>
</evidence>
<dbReference type="SUPFAM" id="SSF53756">
    <property type="entry name" value="UDP-Glycosyltransferase/glycogen phosphorylase"/>
    <property type="match status" value="1"/>
</dbReference>
<proteinExistence type="predicted"/>
<dbReference type="InterPro" id="IPR013534">
    <property type="entry name" value="Starch_synth_cat_dom"/>
</dbReference>
<keyword evidence="6" id="KW-0934">Plastid</keyword>
<name>A0A833VG51_9POAL</name>
<keyword evidence="5" id="KW-0750">Starch biosynthesis</keyword>
<comment type="pathway">
    <text evidence="2">Glycan biosynthesis; starch biosynthesis.</text>
</comment>
<evidence type="ECO:0000313" key="9">
    <source>
        <dbReference type="Proteomes" id="UP000623129"/>
    </source>
</evidence>
<dbReference type="Proteomes" id="UP000623129">
    <property type="component" value="Unassembled WGS sequence"/>
</dbReference>